<name>A0A0F9J9M9_9ZZZZ</name>
<dbReference type="AlphaFoldDB" id="A0A0F9J9M9"/>
<proteinExistence type="predicted"/>
<sequence length="65" mass="7898">MDRCKSVVYAEFVKNRPFLHGKDYRTQDCSYWRIYRRGVVVDTRLKKVNAYKEVKRLRKIEATRG</sequence>
<accession>A0A0F9J9M9</accession>
<comment type="caution">
    <text evidence="1">The sequence shown here is derived from an EMBL/GenBank/DDBJ whole genome shotgun (WGS) entry which is preliminary data.</text>
</comment>
<protein>
    <submittedName>
        <fullName evidence="1">Uncharacterized protein</fullName>
    </submittedName>
</protein>
<dbReference type="EMBL" id="LAZR01018597">
    <property type="protein sequence ID" value="KKL95777.1"/>
    <property type="molecule type" value="Genomic_DNA"/>
</dbReference>
<reference evidence="1" key="1">
    <citation type="journal article" date="2015" name="Nature">
        <title>Complex archaea that bridge the gap between prokaryotes and eukaryotes.</title>
        <authorList>
            <person name="Spang A."/>
            <person name="Saw J.H."/>
            <person name="Jorgensen S.L."/>
            <person name="Zaremba-Niedzwiedzka K."/>
            <person name="Martijn J."/>
            <person name="Lind A.E."/>
            <person name="van Eijk R."/>
            <person name="Schleper C."/>
            <person name="Guy L."/>
            <person name="Ettema T.J."/>
        </authorList>
    </citation>
    <scope>NUCLEOTIDE SEQUENCE</scope>
</reference>
<organism evidence="1">
    <name type="scientific">marine sediment metagenome</name>
    <dbReference type="NCBI Taxonomy" id="412755"/>
    <lineage>
        <taxon>unclassified sequences</taxon>
        <taxon>metagenomes</taxon>
        <taxon>ecological metagenomes</taxon>
    </lineage>
</organism>
<gene>
    <name evidence="1" type="ORF">LCGC14_1851200</name>
</gene>
<evidence type="ECO:0000313" key="1">
    <source>
        <dbReference type="EMBL" id="KKL95777.1"/>
    </source>
</evidence>